<comment type="caution">
    <text evidence="5">The sequence shown here is derived from an EMBL/GenBank/DDBJ whole genome shotgun (WGS) entry which is preliminary data.</text>
</comment>
<keyword evidence="3" id="KW-0812">Transmembrane</keyword>
<feature type="transmembrane region" description="Helical" evidence="3">
    <location>
        <begin position="200"/>
        <end position="216"/>
    </location>
</feature>
<organism evidence="5 6">
    <name type="scientific">Massilimicrobiota timonensis</name>
    <dbReference type="NCBI Taxonomy" id="1776392"/>
    <lineage>
        <taxon>Bacteria</taxon>
        <taxon>Bacillati</taxon>
        <taxon>Bacillota</taxon>
        <taxon>Erysipelotrichia</taxon>
        <taxon>Erysipelotrichales</taxon>
        <taxon>Erysipelotrichaceae</taxon>
        <taxon>Massilimicrobiota</taxon>
    </lineage>
</organism>
<dbReference type="SUPFAM" id="SSF46955">
    <property type="entry name" value="Putative DNA-binding domain"/>
    <property type="match status" value="1"/>
</dbReference>
<dbReference type="CDD" id="cd01106">
    <property type="entry name" value="HTH_TipAL-Mta"/>
    <property type="match status" value="1"/>
</dbReference>
<dbReference type="SMART" id="SM00422">
    <property type="entry name" value="HTH_MERR"/>
    <property type="match status" value="1"/>
</dbReference>
<feature type="transmembrane region" description="Helical" evidence="3">
    <location>
        <begin position="6"/>
        <end position="28"/>
    </location>
</feature>
<reference evidence="5 6" key="1">
    <citation type="journal article" date="2018" name="BMC Genomics">
        <title>Whole genome sequencing and function prediction of 133 gut anaerobes isolated from chicken caecum in pure cultures.</title>
        <authorList>
            <person name="Medvecky M."/>
            <person name="Cejkova D."/>
            <person name="Polansky O."/>
            <person name="Karasova D."/>
            <person name="Kubasova T."/>
            <person name="Cizek A."/>
            <person name="Rychlik I."/>
        </authorList>
    </citation>
    <scope>NUCLEOTIDE SEQUENCE [LARGE SCALE GENOMIC DNA]</scope>
    <source>
        <strain evidence="5 6">An13</strain>
    </source>
</reference>
<keyword evidence="6" id="KW-1185">Reference proteome</keyword>
<feature type="transmembrane region" description="Helical" evidence="3">
    <location>
        <begin position="174"/>
        <end position="194"/>
    </location>
</feature>
<dbReference type="GO" id="GO:0003700">
    <property type="term" value="F:DNA-binding transcription factor activity"/>
    <property type="evidence" value="ECO:0007669"/>
    <property type="project" value="InterPro"/>
</dbReference>
<dbReference type="Proteomes" id="UP000195305">
    <property type="component" value="Unassembled WGS sequence"/>
</dbReference>
<evidence type="ECO:0000256" key="3">
    <source>
        <dbReference type="SAM" id="Phobius"/>
    </source>
</evidence>
<evidence type="ECO:0000259" key="4">
    <source>
        <dbReference type="PROSITE" id="PS50937"/>
    </source>
</evidence>
<dbReference type="Gene3D" id="1.10.1660.10">
    <property type="match status" value="1"/>
</dbReference>
<keyword evidence="3" id="KW-1133">Transmembrane helix</keyword>
<dbReference type="PANTHER" id="PTHR30204">
    <property type="entry name" value="REDOX-CYCLING DRUG-SENSING TRANSCRIPTIONAL ACTIVATOR SOXR"/>
    <property type="match status" value="1"/>
</dbReference>
<dbReference type="AlphaFoldDB" id="A0A1Y4T0J1"/>
<dbReference type="PROSITE" id="PS50937">
    <property type="entry name" value="HTH_MERR_2"/>
    <property type="match status" value="1"/>
</dbReference>
<evidence type="ECO:0000313" key="5">
    <source>
        <dbReference type="EMBL" id="OUQ34503.1"/>
    </source>
</evidence>
<name>A0A1Y4T0J1_9FIRM</name>
<sequence length="273" mass="32784">MKHLLLFIIMSKINQIYLAYHVALSFIIKVTGGKNIMYTTGEVAKICHVSKRTVQYYDYEGIVQPSQILEHGKRVYSKEDIQKFQLVLLYKDLGLSLKDIRYIFEQDHQDTLLIQILEQQYQKNQKQLTHLQQQNQEISVLLQELQNNHALTVFNYQELHDLIKDQKYQKTIHLTYLFLCLYVLVMIFTIFLSRFIHDKYVAYMFIFDFILLLMLIKFHQSHYAYICPQCHQRITISFFQDLLCLHNGSKGKYLKCPHCHHRSWMKETYRDES</sequence>
<keyword evidence="3" id="KW-0472">Membrane</keyword>
<dbReference type="InterPro" id="IPR047057">
    <property type="entry name" value="MerR_fam"/>
</dbReference>
<keyword evidence="1" id="KW-0238">DNA-binding</keyword>
<evidence type="ECO:0000256" key="2">
    <source>
        <dbReference type="SAM" id="Coils"/>
    </source>
</evidence>
<gene>
    <name evidence="5" type="ORF">B5E75_06780</name>
</gene>
<feature type="domain" description="HTH merR-type" evidence="4">
    <location>
        <begin position="37"/>
        <end position="106"/>
    </location>
</feature>
<dbReference type="PANTHER" id="PTHR30204:SF96">
    <property type="entry name" value="CHROMOSOME-ANCHORING PROTEIN RACA"/>
    <property type="match status" value="1"/>
</dbReference>
<dbReference type="EMBL" id="NFLJ01000016">
    <property type="protein sequence ID" value="OUQ34503.1"/>
    <property type="molecule type" value="Genomic_DNA"/>
</dbReference>
<dbReference type="GO" id="GO:0003677">
    <property type="term" value="F:DNA binding"/>
    <property type="evidence" value="ECO:0007669"/>
    <property type="project" value="UniProtKB-KW"/>
</dbReference>
<dbReference type="InterPro" id="IPR000551">
    <property type="entry name" value="MerR-type_HTH_dom"/>
</dbReference>
<keyword evidence="2" id="KW-0175">Coiled coil</keyword>
<proteinExistence type="predicted"/>
<evidence type="ECO:0000313" key="6">
    <source>
        <dbReference type="Proteomes" id="UP000195305"/>
    </source>
</evidence>
<evidence type="ECO:0000256" key="1">
    <source>
        <dbReference type="ARBA" id="ARBA00023125"/>
    </source>
</evidence>
<dbReference type="InterPro" id="IPR009061">
    <property type="entry name" value="DNA-bd_dom_put_sf"/>
</dbReference>
<feature type="coiled-coil region" evidence="2">
    <location>
        <begin position="114"/>
        <end position="148"/>
    </location>
</feature>
<dbReference type="Pfam" id="PF13411">
    <property type="entry name" value="MerR_1"/>
    <property type="match status" value="1"/>
</dbReference>
<dbReference type="OrthoDB" id="9777497at2"/>
<protein>
    <recommendedName>
        <fullName evidence="4">HTH merR-type domain-containing protein</fullName>
    </recommendedName>
</protein>
<accession>A0A1Y4T0J1</accession>